<evidence type="ECO:0000313" key="1">
    <source>
        <dbReference type="EMBL" id="MDK4290778.1"/>
    </source>
</evidence>
<dbReference type="InterPro" id="IPR018561">
    <property type="entry name" value="AosR"/>
</dbReference>
<dbReference type="GeneID" id="42781834"/>
<accession>A0AAP4BP46</accession>
<reference evidence="2 4" key="1">
    <citation type="submission" date="2023-05" db="EMBL/GenBank/DDBJ databases">
        <title>Metabolic capabilities are highly conserved among human nasal-associated Corynebacterium species in pangenomic analyses.</title>
        <authorList>
            <person name="Tran T.H."/>
            <person name="Roberts A.Q."/>
            <person name="Escapa I.F."/>
            <person name="Gao W."/>
            <person name="Conlan S."/>
            <person name="Kong H."/>
            <person name="Segre J.A."/>
            <person name="Kelly M.S."/>
            <person name="Lemon K.P."/>
        </authorList>
    </citation>
    <scope>NUCLEOTIDE SEQUENCE</scope>
    <source>
        <strain evidence="2">KPL2773</strain>
        <strain evidence="1 4">KPL3772</strain>
    </source>
</reference>
<gene>
    <name evidence="1" type="ORF">QPX23_08625</name>
    <name evidence="2" type="ORF">QPX42_02180</name>
</gene>
<organism evidence="2 3">
    <name type="scientific">Corynebacterium pseudodiphtheriticum</name>
    <dbReference type="NCBI Taxonomy" id="37637"/>
    <lineage>
        <taxon>Bacteria</taxon>
        <taxon>Bacillati</taxon>
        <taxon>Actinomycetota</taxon>
        <taxon>Actinomycetes</taxon>
        <taxon>Mycobacteriales</taxon>
        <taxon>Corynebacteriaceae</taxon>
        <taxon>Corynebacterium</taxon>
    </lineage>
</organism>
<dbReference type="AlphaFoldDB" id="A0AAP4BP46"/>
<dbReference type="Proteomes" id="UP001224412">
    <property type="component" value="Unassembled WGS sequence"/>
</dbReference>
<evidence type="ECO:0000313" key="2">
    <source>
        <dbReference type="EMBL" id="MDK4306367.1"/>
    </source>
</evidence>
<name>A0AAP4BP46_9CORY</name>
<proteinExistence type="predicted"/>
<dbReference type="Pfam" id="PF09438">
    <property type="entry name" value="DUF2017"/>
    <property type="match status" value="1"/>
</dbReference>
<evidence type="ECO:0000313" key="3">
    <source>
        <dbReference type="Proteomes" id="UP001224412"/>
    </source>
</evidence>
<dbReference type="RefSeq" id="WP_021354061.1">
    <property type="nucleotide sequence ID" value="NZ_CP051667.1"/>
</dbReference>
<sequence>MQPWRKKKGLRRSPKFQTVLDPIEREAMGDIIAAVVEAIIARAQSAPKDELAEMMDMPSGHKEAPDDPALARLFPDFQREGDEEYDGDRSLLRSLHENDIARAKLQNLQLVSEKVNEGVEINLDESEVQAFVAGLNDARLYLANTDKKVSELISDRDALVEWLAYNQDSLLSAMMED</sequence>
<evidence type="ECO:0000313" key="4">
    <source>
        <dbReference type="Proteomes" id="UP001239759"/>
    </source>
</evidence>
<dbReference type="EMBL" id="JASNUQ010000014">
    <property type="protein sequence ID" value="MDK4290778.1"/>
    <property type="molecule type" value="Genomic_DNA"/>
</dbReference>
<protein>
    <submittedName>
        <fullName evidence="2">DUF2017 domain-containing protein</fullName>
    </submittedName>
</protein>
<comment type="caution">
    <text evidence="2">The sequence shown here is derived from an EMBL/GenBank/DDBJ whole genome shotgun (WGS) entry which is preliminary data.</text>
</comment>
<keyword evidence="4" id="KW-1185">Reference proteome</keyword>
<dbReference type="EMBL" id="JASNVH010000003">
    <property type="protein sequence ID" value="MDK4306367.1"/>
    <property type="molecule type" value="Genomic_DNA"/>
</dbReference>
<dbReference type="Proteomes" id="UP001239759">
    <property type="component" value="Unassembled WGS sequence"/>
</dbReference>